<dbReference type="PROSITE" id="PS50011">
    <property type="entry name" value="PROTEIN_KINASE_DOM"/>
    <property type="match status" value="1"/>
</dbReference>
<organism evidence="10 11">
    <name type="scientific">Streptomyces canus</name>
    <dbReference type="NCBI Taxonomy" id="58343"/>
    <lineage>
        <taxon>Bacteria</taxon>
        <taxon>Bacillati</taxon>
        <taxon>Actinomycetota</taxon>
        <taxon>Actinomycetes</taxon>
        <taxon>Kitasatosporales</taxon>
        <taxon>Streptomycetaceae</taxon>
        <taxon>Streptomyces</taxon>
        <taxon>Streptomyces aurantiacus group</taxon>
    </lineage>
</organism>
<keyword evidence="8" id="KW-0812">Transmembrane</keyword>
<dbReference type="PANTHER" id="PTHR43289">
    <property type="entry name" value="MITOGEN-ACTIVATED PROTEIN KINASE KINASE KINASE 20-RELATED"/>
    <property type="match status" value="1"/>
</dbReference>
<accession>A0AAW8FNR5</accession>
<evidence type="ECO:0000313" key="10">
    <source>
        <dbReference type="EMBL" id="MDQ0910850.1"/>
    </source>
</evidence>
<dbReference type="InterPro" id="IPR011009">
    <property type="entry name" value="Kinase-like_dom_sf"/>
</dbReference>
<protein>
    <recommendedName>
        <fullName evidence="1">non-specific serine/threonine protein kinase</fullName>
        <ecNumber evidence="1">2.7.11.1</ecNumber>
    </recommendedName>
</protein>
<evidence type="ECO:0000256" key="2">
    <source>
        <dbReference type="ARBA" id="ARBA00022527"/>
    </source>
</evidence>
<dbReference type="Pfam" id="PF00069">
    <property type="entry name" value="Pkinase"/>
    <property type="match status" value="1"/>
</dbReference>
<keyword evidence="8" id="KW-0472">Membrane</keyword>
<feature type="domain" description="Protein kinase" evidence="9">
    <location>
        <begin position="9"/>
        <end position="268"/>
    </location>
</feature>
<dbReference type="InterPro" id="IPR017441">
    <property type="entry name" value="Protein_kinase_ATP_BS"/>
</dbReference>
<dbReference type="GO" id="GO:0004674">
    <property type="term" value="F:protein serine/threonine kinase activity"/>
    <property type="evidence" value="ECO:0007669"/>
    <property type="project" value="UniProtKB-KW"/>
</dbReference>
<feature type="binding site" evidence="7">
    <location>
        <position position="38"/>
    </location>
    <ligand>
        <name>ATP</name>
        <dbReference type="ChEBI" id="CHEBI:30616"/>
    </ligand>
</feature>
<keyword evidence="2" id="KW-0723">Serine/threonine-protein kinase</keyword>
<dbReference type="Gene3D" id="3.30.200.20">
    <property type="entry name" value="Phosphorylase Kinase, domain 1"/>
    <property type="match status" value="1"/>
</dbReference>
<evidence type="ECO:0000259" key="9">
    <source>
        <dbReference type="PROSITE" id="PS50011"/>
    </source>
</evidence>
<evidence type="ECO:0000256" key="6">
    <source>
        <dbReference type="ARBA" id="ARBA00022840"/>
    </source>
</evidence>
<evidence type="ECO:0000256" key="5">
    <source>
        <dbReference type="ARBA" id="ARBA00022777"/>
    </source>
</evidence>
<keyword evidence="6 7" id="KW-0067">ATP-binding</keyword>
<dbReference type="PROSITE" id="PS00107">
    <property type="entry name" value="PROTEIN_KINASE_ATP"/>
    <property type="match status" value="1"/>
</dbReference>
<name>A0AAW8FNR5_9ACTN</name>
<evidence type="ECO:0000256" key="1">
    <source>
        <dbReference type="ARBA" id="ARBA00012513"/>
    </source>
</evidence>
<keyword evidence="4 7" id="KW-0547">Nucleotide-binding</keyword>
<evidence type="ECO:0000256" key="8">
    <source>
        <dbReference type="SAM" id="Phobius"/>
    </source>
</evidence>
<evidence type="ECO:0000256" key="4">
    <source>
        <dbReference type="ARBA" id="ARBA00022741"/>
    </source>
</evidence>
<sequence>MTNWLVPGFTEIRELGAGTTGRTTLARDDGTGDLVAIKYLSARLTDDTTVAERIRRDTARVTGVRDPNVVRIDAVLDSPDGGDVALIMEAVDGPTLRALLAARRPLPEAALALLRGSLLGLAVLHDQGVMHRDVKPENVLIDAARQGKLINIGITVPAGEDLAEGTAAYRAPELWHGRPASPASDTYAAAVTFVECLTGVAPFRTDSTAGLRALHESASPPLDDVPGPLRPVLERALDKDPRERYSDARAFVADLETAATATYGPGWLEQGVLALTDAAVVMTSPLLDAEGAPASRRPEWAHLRTRRRKVLAAVAGAVVVLLVALLLMDGGSGERQVVRAPFDQALAALAKSPGVRYQDQKTYFTYFDVTVTATGERHGTMGSKKDGSGASDQAFMTIGGRDYTSFENDPVTRGWTYDPGDDEKNTGPALKPYLTPAKLAATLKKALADKPRLPEVGDKMAAAVTVGGTPAWKADTVNGYLYVTQNAPYRALRWEPPGVDTVHDAVKGYTADGQLPRSVEAKVPLADSRGMDITPIADAGPLYAAVIKNTKALSDATTGGSVQILQQNGGASGVRCSSSGCHVHVAFSGPVYNATSKAYALDTVYIELTVGSISTGGQQVGGCSSGRQPYELTGKTLSSKLTCDNPDAGATYDAVSAQSQERADATGHSSFWDYADDLDLVVHPLSSAEIDRLVAKAQNELRSRD</sequence>
<dbReference type="CDD" id="cd14014">
    <property type="entry name" value="STKc_PknB_like"/>
    <property type="match status" value="1"/>
</dbReference>
<keyword evidence="3" id="KW-0808">Transferase</keyword>
<reference evidence="10" key="1">
    <citation type="submission" date="2023-07" db="EMBL/GenBank/DDBJ databases">
        <title>Comparative genomics of wheat-associated soil bacteria to identify genetic determinants of phenazine resistance.</title>
        <authorList>
            <person name="Mouncey N."/>
        </authorList>
    </citation>
    <scope>NUCLEOTIDE SEQUENCE</scope>
    <source>
        <strain evidence="10">V4I22</strain>
    </source>
</reference>
<dbReference type="EMBL" id="JAUSZV010000005">
    <property type="protein sequence ID" value="MDQ0910850.1"/>
    <property type="molecule type" value="Genomic_DNA"/>
</dbReference>
<dbReference type="SUPFAM" id="SSF56112">
    <property type="entry name" value="Protein kinase-like (PK-like)"/>
    <property type="match status" value="1"/>
</dbReference>
<dbReference type="Proteomes" id="UP001234216">
    <property type="component" value="Unassembled WGS sequence"/>
</dbReference>
<dbReference type="RefSeq" id="WP_306981830.1">
    <property type="nucleotide sequence ID" value="NZ_JAUSZV010000005.1"/>
</dbReference>
<comment type="caution">
    <text evidence="10">The sequence shown here is derived from an EMBL/GenBank/DDBJ whole genome shotgun (WGS) entry which is preliminary data.</text>
</comment>
<keyword evidence="8" id="KW-1133">Transmembrane helix</keyword>
<dbReference type="PANTHER" id="PTHR43289:SF6">
    <property type="entry name" value="SERINE_THREONINE-PROTEIN KINASE NEKL-3"/>
    <property type="match status" value="1"/>
</dbReference>
<evidence type="ECO:0000256" key="3">
    <source>
        <dbReference type="ARBA" id="ARBA00022679"/>
    </source>
</evidence>
<dbReference type="PROSITE" id="PS00108">
    <property type="entry name" value="PROTEIN_KINASE_ST"/>
    <property type="match status" value="1"/>
</dbReference>
<dbReference type="EC" id="2.7.11.1" evidence="1"/>
<gene>
    <name evidence="10" type="ORF">QFZ22_006835</name>
</gene>
<dbReference type="SMART" id="SM00220">
    <property type="entry name" value="S_TKc"/>
    <property type="match status" value="1"/>
</dbReference>
<dbReference type="AlphaFoldDB" id="A0AAW8FNR5"/>
<evidence type="ECO:0000256" key="7">
    <source>
        <dbReference type="PROSITE-ProRule" id="PRU10141"/>
    </source>
</evidence>
<evidence type="ECO:0000313" key="11">
    <source>
        <dbReference type="Proteomes" id="UP001234216"/>
    </source>
</evidence>
<dbReference type="Gene3D" id="1.10.510.10">
    <property type="entry name" value="Transferase(Phosphotransferase) domain 1"/>
    <property type="match status" value="1"/>
</dbReference>
<keyword evidence="5" id="KW-0418">Kinase</keyword>
<dbReference type="GO" id="GO:0005524">
    <property type="term" value="F:ATP binding"/>
    <property type="evidence" value="ECO:0007669"/>
    <property type="project" value="UniProtKB-UniRule"/>
</dbReference>
<dbReference type="InterPro" id="IPR000719">
    <property type="entry name" value="Prot_kinase_dom"/>
</dbReference>
<dbReference type="InterPro" id="IPR008271">
    <property type="entry name" value="Ser/Thr_kinase_AS"/>
</dbReference>
<proteinExistence type="predicted"/>
<feature type="transmembrane region" description="Helical" evidence="8">
    <location>
        <begin position="310"/>
        <end position="328"/>
    </location>
</feature>